<gene>
    <name evidence="2" type="ORF">V5E97_24690</name>
</gene>
<evidence type="ECO:0000256" key="1">
    <source>
        <dbReference type="SAM" id="SignalP"/>
    </source>
</evidence>
<dbReference type="AlphaFoldDB" id="A0AAU7C937"/>
<feature type="chain" id="PRO_5043974971" description="DUF3108 domain-containing protein" evidence="1">
    <location>
        <begin position="21"/>
        <end position="280"/>
    </location>
</feature>
<dbReference type="RefSeq" id="WP_406694278.1">
    <property type="nucleotide sequence ID" value="NZ_CP155447.1"/>
</dbReference>
<protein>
    <recommendedName>
        <fullName evidence="3">DUF3108 domain-containing protein</fullName>
    </recommendedName>
</protein>
<organism evidence="2">
    <name type="scientific">Singulisphaera sp. Ch08</name>
    <dbReference type="NCBI Taxonomy" id="3120278"/>
    <lineage>
        <taxon>Bacteria</taxon>
        <taxon>Pseudomonadati</taxon>
        <taxon>Planctomycetota</taxon>
        <taxon>Planctomycetia</taxon>
        <taxon>Isosphaerales</taxon>
        <taxon>Isosphaeraceae</taxon>
        <taxon>Singulisphaera</taxon>
    </lineage>
</organism>
<feature type="signal peptide" evidence="1">
    <location>
        <begin position="1"/>
        <end position="20"/>
    </location>
</feature>
<reference evidence="2" key="1">
    <citation type="submission" date="2024-05" db="EMBL/GenBank/DDBJ databases">
        <title>Planctomycetes of the genus Singulisphaera possess chitinolytic capabilities.</title>
        <authorList>
            <person name="Ivanova A."/>
        </authorList>
    </citation>
    <scope>NUCLEOTIDE SEQUENCE</scope>
    <source>
        <strain evidence="2">Ch08T</strain>
    </source>
</reference>
<accession>A0AAU7C937</accession>
<sequence length="280" mass="31430">MRLMFLAGVALIAISGFSFADGVAYRLPPDGTWVKYRITATKYEAWNLRPDEKEGWVFKKEPELTAEELATASRDNFLLVRSVGRQDVGGEPCRWVELVLNSQEEGEAKPEARGLLLKVLIPEKAFDLGIDPFEHVKKMYLSDRREDGEHFLSEVEDGDRKRYEVERFRLYFPVPPKGAQRKKDVELKTPLGPFKGYELGFEYGYEGKLVGGKAGWNYVKGHYQVTVSDRAPFGIVAVRGKDVVAIEEYGDGIGARLKQSWTMDAAETGTGAKSGLPDKN</sequence>
<evidence type="ECO:0000313" key="2">
    <source>
        <dbReference type="EMBL" id="XBH01539.1"/>
    </source>
</evidence>
<name>A0AAU7C937_9BACT</name>
<dbReference type="EMBL" id="CP155447">
    <property type="protein sequence ID" value="XBH01539.1"/>
    <property type="molecule type" value="Genomic_DNA"/>
</dbReference>
<keyword evidence="1" id="KW-0732">Signal</keyword>
<proteinExistence type="predicted"/>
<evidence type="ECO:0008006" key="3">
    <source>
        <dbReference type="Google" id="ProtNLM"/>
    </source>
</evidence>